<reference evidence="2" key="1">
    <citation type="journal article" date="2014" name="Int. J. Syst. Evol. Microbiol.">
        <title>Complete genome sequence of Corynebacterium casei LMG S-19264T (=DSM 44701T), isolated from a smear-ripened cheese.</title>
        <authorList>
            <consortium name="US DOE Joint Genome Institute (JGI-PGF)"/>
            <person name="Walter F."/>
            <person name="Albersmeier A."/>
            <person name="Kalinowski J."/>
            <person name="Ruckert C."/>
        </authorList>
    </citation>
    <scope>NUCLEOTIDE SEQUENCE</scope>
    <source>
        <strain evidence="2">JCM 4490</strain>
    </source>
</reference>
<evidence type="ECO:0008006" key="4">
    <source>
        <dbReference type="Google" id="ProtNLM"/>
    </source>
</evidence>
<gene>
    <name evidence="2" type="ORF">GCM10010503_40540</name>
</gene>
<protein>
    <recommendedName>
        <fullName evidence="4">IrrE N-terminal-like domain-containing protein</fullName>
    </recommendedName>
</protein>
<evidence type="ECO:0000313" key="2">
    <source>
        <dbReference type="EMBL" id="GGW59247.1"/>
    </source>
</evidence>
<dbReference type="Proteomes" id="UP000620224">
    <property type="component" value="Unassembled WGS sequence"/>
</dbReference>
<sequence length="211" mass="23933">MSESRRIKQSTAANRPRRGPTSKDHGWPRRTASFWASARDQMAIFAATWSTTRLIRRDIGLSGVRSLQDVVDIVAAKRGKPITLSEASLPPEVSGFCARGRDRDYIVVDANASELTRLHASLHELFHLWEEHPGDDNEQEPISPDVVQQLLPGLKPESVVQVLARSHYHQDHERRAETFATIMIERHLELRQHQRPAEYVTSALAHRRTGV</sequence>
<feature type="region of interest" description="Disordered" evidence="1">
    <location>
        <begin position="1"/>
        <end position="29"/>
    </location>
</feature>
<dbReference type="AlphaFoldDB" id="A0A918MT37"/>
<reference evidence="2" key="2">
    <citation type="submission" date="2020-09" db="EMBL/GenBank/DDBJ databases">
        <authorList>
            <person name="Sun Q."/>
            <person name="Ohkuma M."/>
        </authorList>
    </citation>
    <scope>NUCLEOTIDE SEQUENCE</scope>
    <source>
        <strain evidence="2">JCM 4490</strain>
    </source>
</reference>
<keyword evidence="3" id="KW-1185">Reference proteome</keyword>
<accession>A0A918MT37</accession>
<proteinExistence type="predicted"/>
<dbReference type="EMBL" id="BMUE01000008">
    <property type="protein sequence ID" value="GGW59247.1"/>
    <property type="molecule type" value="Genomic_DNA"/>
</dbReference>
<organism evidence="2 3">
    <name type="scientific">Streptomyces lucensis JCM 4490</name>
    <dbReference type="NCBI Taxonomy" id="1306176"/>
    <lineage>
        <taxon>Bacteria</taxon>
        <taxon>Bacillati</taxon>
        <taxon>Actinomycetota</taxon>
        <taxon>Actinomycetes</taxon>
        <taxon>Kitasatosporales</taxon>
        <taxon>Streptomycetaceae</taxon>
        <taxon>Streptomyces</taxon>
    </lineage>
</organism>
<name>A0A918MT37_9ACTN</name>
<evidence type="ECO:0000313" key="3">
    <source>
        <dbReference type="Proteomes" id="UP000620224"/>
    </source>
</evidence>
<evidence type="ECO:0000256" key="1">
    <source>
        <dbReference type="SAM" id="MobiDB-lite"/>
    </source>
</evidence>
<comment type="caution">
    <text evidence="2">The sequence shown here is derived from an EMBL/GenBank/DDBJ whole genome shotgun (WGS) entry which is preliminary data.</text>
</comment>